<gene>
    <name evidence="6" type="ORF">EZH22_29705</name>
</gene>
<comment type="cofactor">
    <cofactor evidence="1">
        <name>Zn(2+)</name>
        <dbReference type="ChEBI" id="CHEBI:29105"/>
    </cofactor>
</comment>
<dbReference type="GO" id="GO:0046872">
    <property type="term" value="F:metal ion binding"/>
    <property type="evidence" value="ECO:0007669"/>
    <property type="project" value="UniProtKB-KW"/>
</dbReference>
<dbReference type="Gene3D" id="3.40.50.10310">
    <property type="entry name" value="Creatininase"/>
    <property type="match status" value="1"/>
</dbReference>
<keyword evidence="7" id="KW-1185">Reference proteome</keyword>
<keyword evidence="3" id="KW-0378">Hydrolase</keyword>
<dbReference type="InterPro" id="IPR024087">
    <property type="entry name" value="Creatininase-like_sf"/>
</dbReference>
<evidence type="ECO:0000313" key="7">
    <source>
        <dbReference type="Proteomes" id="UP000596427"/>
    </source>
</evidence>
<dbReference type="RefSeq" id="WP_203196927.1">
    <property type="nucleotide sequence ID" value="NZ_CP063363.1"/>
</dbReference>
<evidence type="ECO:0000256" key="1">
    <source>
        <dbReference type="ARBA" id="ARBA00001947"/>
    </source>
</evidence>
<dbReference type="SUPFAM" id="SSF102215">
    <property type="entry name" value="Creatininase"/>
    <property type="match status" value="1"/>
</dbReference>
<evidence type="ECO:0000256" key="5">
    <source>
        <dbReference type="ARBA" id="ARBA00024029"/>
    </source>
</evidence>
<dbReference type="Proteomes" id="UP000596427">
    <property type="component" value="Plasmid unnamed1"/>
</dbReference>
<dbReference type="InterPro" id="IPR003785">
    <property type="entry name" value="Creatininase/forma_Hydrolase"/>
</dbReference>
<accession>A0A974PV94</accession>
<keyword evidence="2" id="KW-0479">Metal-binding</keyword>
<evidence type="ECO:0000256" key="3">
    <source>
        <dbReference type="ARBA" id="ARBA00022801"/>
    </source>
</evidence>
<dbReference type="GO" id="GO:0009231">
    <property type="term" value="P:riboflavin biosynthetic process"/>
    <property type="evidence" value="ECO:0007669"/>
    <property type="project" value="TreeGrafter"/>
</dbReference>
<dbReference type="Pfam" id="PF02633">
    <property type="entry name" value="Creatininase"/>
    <property type="match status" value="1"/>
</dbReference>
<dbReference type="KEGG" id="xdi:EZH22_29705"/>
<evidence type="ECO:0000256" key="2">
    <source>
        <dbReference type="ARBA" id="ARBA00022723"/>
    </source>
</evidence>
<dbReference type="AlphaFoldDB" id="A0A974PV94"/>
<dbReference type="PANTHER" id="PTHR35005">
    <property type="entry name" value="3-DEHYDRO-SCYLLO-INOSOSE HYDROLASE"/>
    <property type="match status" value="1"/>
</dbReference>
<keyword evidence="6" id="KW-0614">Plasmid</keyword>
<sequence>MIRDIIAGLGRHGIKRVVVVVGHFENMWAAIEGIDLALRELRRDGVHDMTVVRLEYWDLVHQETSDKIFPGGFPRTELEHAALLETSMMLVARPDMVDLTKVPSDGPAKVPSCDRYPVGAGKIPTSGVLARAERSSAQIRHWLFQDHVALVEAAVREALVLDADGRD</sequence>
<geneLocation type="plasmid" evidence="6 7">
    <name>unnamed1</name>
</geneLocation>
<organism evidence="6 7">
    <name type="scientific">Xanthobacter dioxanivorans</name>
    <dbReference type="NCBI Taxonomy" id="2528964"/>
    <lineage>
        <taxon>Bacteria</taxon>
        <taxon>Pseudomonadati</taxon>
        <taxon>Pseudomonadota</taxon>
        <taxon>Alphaproteobacteria</taxon>
        <taxon>Hyphomicrobiales</taxon>
        <taxon>Xanthobacteraceae</taxon>
        <taxon>Xanthobacter</taxon>
    </lineage>
</organism>
<dbReference type="EMBL" id="CP063363">
    <property type="protein sequence ID" value="QRG10039.1"/>
    <property type="molecule type" value="Genomic_DNA"/>
</dbReference>
<name>A0A974PV94_9HYPH</name>
<proteinExistence type="inferred from homology"/>
<keyword evidence="4" id="KW-0862">Zinc</keyword>
<evidence type="ECO:0000256" key="4">
    <source>
        <dbReference type="ARBA" id="ARBA00022833"/>
    </source>
</evidence>
<evidence type="ECO:0000313" key="6">
    <source>
        <dbReference type="EMBL" id="QRG10039.1"/>
    </source>
</evidence>
<comment type="similarity">
    <text evidence="5">Belongs to the creatininase superfamily.</text>
</comment>
<reference evidence="6 7" key="1">
    <citation type="submission" date="2020-10" db="EMBL/GenBank/DDBJ databases">
        <title>Degradation of 1,4-Dioxane by Xanthobacter sp. YN2, via a Novel Group-2 Soluble Di-Iron Monooxygenase.</title>
        <authorList>
            <person name="Ma F."/>
            <person name="Wang Y."/>
            <person name="Yang J."/>
            <person name="Guo H."/>
            <person name="Su D."/>
            <person name="Yu L."/>
        </authorList>
    </citation>
    <scope>NUCLEOTIDE SEQUENCE [LARGE SCALE GENOMIC DNA]</scope>
    <source>
        <strain evidence="6 7">YN2</strain>
        <plasmid evidence="6 7">unnamed1</plasmid>
    </source>
</reference>
<protein>
    <submittedName>
        <fullName evidence="6">Creatininase family protein</fullName>
    </submittedName>
</protein>
<dbReference type="GO" id="GO:0016811">
    <property type="term" value="F:hydrolase activity, acting on carbon-nitrogen (but not peptide) bonds, in linear amides"/>
    <property type="evidence" value="ECO:0007669"/>
    <property type="project" value="TreeGrafter"/>
</dbReference>
<dbReference type="PANTHER" id="PTHR35005:SF1">
    <property type="entry name" value="2-AMINO-5-FORMYLAMINO-6-RIBOSYLAMINOPYRIMIDIN-4(3H)-ONE 5'-MONOPHOSPHATE DEFORMYLASE"/>
    <property type="match status" value="1"/>
</dbReference>